<dbReference type="AlphaFoldDB" id="A0A4V7ID25"/>
<protein>
    <submittedName>
        <fullName evidence="1">Uncharacterized protein</fullName>
    </submittedName>
</protein>
<dbReference type="KEGG" id="btre:F542_20930"/>
<reference evidence="1 2" key="1">
    <citation type="journal article" date="2014" name="Genome Announc.">
        <title>Complete Closed Genome Sequences of Three Bibersteinia trehalosi Nasopharyngeal Isolates from Cattle with Shipping Fever.</title>
        <authorList>
            <person name="Harhay G.P."/>
            <person name="McVey D.S."/>
            <person name="Koren S."/>
            <person name="Phillippy A.M."/>
            <person name="Bono J."/>
            <person name="Harhay D.M."/>
            <person name="Clawson M.L."/>
            <person name="Heaton M.P."/>
            <person name="Chitko-McKown C.G."/>
            <person name="Korlach J."/>
            <person name="Smith T.P."/>
        </authorList>
    </citation>
    <scope>NUCLEOTIDE SEQUENCE [LARGE SCALE GENOMIC DNA]</scope>
    <source>
        <strain evidence="1 2">USDA-ARS-USMARC-188</strain>
    </source>
</reference>
<name>A0A4V7ID25_BIBTR</name>
<evidence type="ECO:0000313" key="2">
    <source>
        <dbReference type="Proteomes" id="UP000019091"/>
    </source>
</evidence>
<accession>A0A4V7ID25</accession>
<evidence type="ECO:0000313" key="1">
    <source>
        <dbReference type="EMBL" id="AHG82802.1"/>
    </source>
</evidence>
<gene>
    <name evidence="1" type="ORF">F542_20930</name>
</gene>
<sequence length="49" mass="5695">MQIFSENKPLVIGNKRIQAVYLYLKCAKLSKIYGLAIRSLAKENPYMLY</sequence>
<dbReference type="EMBL" id="CP006954">
    <property type="protein sequence ID" value="AHG82802.1"/>
    <property type="molecule type" value="Genomic_DNA"/>
</dbReference>
<dbReference type="Proteomes" id="UP000019091">
    <property type="component" value="Chromosome"/>
</dbReference>
<proteinExistence type="predicted"/>
<organism evidence="1 2">
    <name type="scientific">Bibersteinia trehalosi USDA-ARS-USMARC-188</name>
    <dbReference type="NCBI Taxonomy" id="1263829"/>
    <lineage>
        <taxon>Bacteria</taxon>
        <taxon>Pseudomonadati</taxon>
        <taxon>Pseudomonadota</taxon>
        <taxon>Gammaproteobacteria</taxon>
        <taxon>Pasteurellales</taxon>
        <taxon>Pasteurellaceae</taxon>
        <taxon>Bibersteinia</taxon>
    </lineage>
</organism>